<evidence type="ECO:0000313" key="2">
    <source>
        <dbReference type="Proteomes" id="UP000299102"/>
    </source>
</evidence>
<comment type="caution">
    <text evidence="1">The sequence shown here is derived from an EMBL/GenBank/DDBJ whole genome shotgun (WGS) entry which is preliminary data.</text>
</comment>
<protein>
    <submittedName>
        <fullName evidence="1">Uncharacterized protein</fullName>
    </submittedName>
</protein>
<sequence>MASILVNGFKEQTHNCLLIDEAMMNLFGAIITAALLAKAKELLLIGYINQIPHVDRHNVFPMNCEKPNTVAKSPENCYDLTETPDAIERLIQRASNATTERIIEYNAKMAIRSRDINSVTEITKHRKKPEQC</sequence>
<dbReference type="Proteomes" id="UP000299102">
    <property type="component" value="Unassembled WGS sequence"/>
</dbReference>
<keyword evidence="2" id="KW-1185">Reference proteome</keyword>
<dbReference type="OrthoDB" id="9995375at2759"/>
<dbReference type="EMBL" id="BGZK01000056">
    <property type="protein sequence ID" value="GBP13310.1"/>
    <property type="molecule type" value="Genomic_DNA"/>
</dbReference>
<dbReference type="InterPro" id="IPR027417">
    <property type="entry name" value="P-loop_NTPase"/>
</dbReference>
<dbReference type="AlphaFoldDB" id="A0A4C1TI99"/>
<accession>A0A4C1TI99</accession>
<proteinExistence type="predicted"/>
<evidence type="ECO:0000313" key="1">
    <source>
        <dbReference type="EMBL" id="GBP13310.1"/>
    </source>
</evidence>
<gene>
    <name evidence="1" type="ORF">EVAR_8228_1</name>
</gene>
<dbReference type="Gene3D" id="3.40.50.300">
    <property type="entry name" value="P-loop containing nucleotide triphosphate hydrolases"/>
    <property type="match status" value="1"/>
</dbReference>
<reference evidence="1 2" key="1">
    <citation type="journal article" date="2019" name="Commun. Biol.">
        <title>The bagworm genome reveals a unique fibroin gene that provides high tensile strength.</title>
        <authorList>
            <person name="Kono N."/>
            <person name="Nakamura H."/>
            <person name="Ohtoshi R."/>
            <person name="Tomita M."/>
            <person name="Numata K."/>
            <person name="Arakawa K."/>
        </authorList>
    </citation>
    <scope>NUCLEOTIDE SEQUENCE [LARGE SCALE GENOMIC DNA]</scope>
</reference>
<name>A0A4C1TI99_EUMVA</name>
<organism evidence="1 2">
    <name type="scientific">Eumeta variegata</name>
    <name type="common">Bagworm moth</name>
    <name type="synonym">Eumeta japonica</name>
    <dbReference type="NCBI Taxonomy" id="151549"/>
    <lineage>
        <taxon>Eukaryota</taxon>
        <taxon>Metazoa</taxon>
        <taxon>Ecdysozoa</taxon>
        <taxon>Arthropoda</taxon>
        <taxon>Hexapoda</taxon>
        <taxon>Insecta</taxon>
        <taxon>Pterygota</taxon>
        <taxon>Neoptera</taxon>
        <taxon>Endopterygota</taxon>
        <taxon>Lepidoptera</taxon>
        <taxon>Glossata</taxon>
        <taxon>Ditrysia</taxon>
        <taxon>Tineoidea</taxon>
        <taxon>Psychidae</taxon>
        <taxon>Oiketicinae</taxon>
        <taxon>Eumeta</taxon>
    </lineage>
</organism>